<accession>A0ABN8EMK3</accession>
<dbReference type="EMBL" id="CAKLPY010000001">
    <property type="protein sequence ID" value="CAH0994082.1"/>
    <property type="molecule type" value="Genomic_DNA"/>
</dbReference>
<dbReference type="PANTHER" id="PTHR30026:SF20">
    <property type="entry name" value="OUTER MEMBRANE PROTEIN TOLC"/>
    <property type="match status" value="1"/>
</dbReference>
<gene>
    <name evidence="8" type="ORF">EMA8858_00189</name>
</gene>
<comment type="similarity">
    <text evidence="2">Belongs to the outer membrane factor (OMF) (TC 1.B.17) family.</text>
</comment>
<comment type="subcellular location">
    <subcellularLocation>
        <location evidence="1">Cell outer membrane</location>
    </subcellularLocation>
</comment>
<dbReference type="InterPro" id="IPR051906">
    <property type="entry name" value="TolC-like"/>
</dbReference>
<evidence type="ECO:0000256" key="1">
    <source>
        <dbReference type="ARBA" id="ARBA00004442"/>
    </source>
</evidence>
<evidence type="ECO:0008006" key="10">
    <source>
        <dbReference type="Google" id="ProtNLM"/>
    </source>
</evidence>
<dbReference type="Pfam" id="PF02321">
    <property type="entry name" value="OEP"/>
    <property type="match status" value="2"/>
</dbReference>
<comment type="caution">
    <text evidence="8">The sequence shown here is derived from an EMBL/GenBank/DDBJ whole genome shotgun (WGS) entry which is preliminary data.</text>
</comment>
<dbReference type="Proteomes" id="UP000837932">
    <property type="component" value="Unassembled WGS sequence"/>
</dbReference>
<protein>
    <recommendedName>
        <fullName evidence="10">Outer membrane protein TolC</fullName>
    </recommendedName>
</protein>
<evidence type="ECO:0000256" key="6">
    <source>
        <dbReference type="ARBA" id="ARBA00023136"/>
    </source>
</evidence>
<evidence type="ECO:0000256" key="5">
    <source>
        <dbReference type="ARBA" id="ARBA00022692"/>
    </source>
</evidence>
<keyword evidence="5" id="KW-0812">Transmembrane</keyword>
<keyword evidence="9" id="KW-1185">Reference proteome</keyword>
<dbReference type="PANTHER" id="PTHR30026">
    <property type="entry name" value="OUTER MEMBRANE PROTEIN TOLC"/>
    <property type="match status" value="1"/>
</dbReference>
<evidence type="ECO:0000313" key="8">
    <source>
        <dbReference type="EMBL" id="CAH0994082.1"/>
    </source>
</evidence>
<dbReference type="Gene3D" id="1.20.1600.10">
    <property type="entry name" value="Outer membrane efflux proteins (OEP)"/>
    <property type="match status" value="1"/>
</dbReference>
<dbReference type="SUPFAM" id="SSF56954">
    <property type="entry name" value="Outer membrane efflux proteins (OEP)"/>
    <property type="match status" value="1"/>
</dbReference>
<name>A0ABN8EMK3_9BACT</name>
<evidence type="ECO:0000256" key="3">
    <source>
        <dbReference type="ARBA" id="ARBA00022448"/>
    </source>
</evidence>
<evidence type="ECO:0000256" key="4">
    <source>
        <dbReference type="ARBA" id="ARBA00022452"/>
    </source>
</evidence>
<evidence type="ECO:0000256" key="2">
    <source>
        <dbReference type="ARBA" id="ARBA00007613"/>
    </source>
</evidence>
<evidence type="ECO:0000313" key="9">
    <source>
        <dbReference type="Proteomes" id="UP000837932"/>
    </source>
</evidence>
<keyword evidence="7" id="KW-0998">Cell outer membrane</keyword>
<keyword evidence="4" id="KW-1134">Transmembrane beta strand</keyword>
<reference evidence="8" key="1">
    <citation type="submission" date="2021-12" db="EMBL/GenBank/DDBJ databases">
        <authorList>
            <person name="Rodrigo-Torres L."/>
            <person name="Arahal R. D."/>
            <person name="Lucena T."/>
        </authorList>
    </citation>
    <scope>NUCLEOTIDE SEQUENCE</scope>
    <source>
        <strain evidence="8">CECT 8858</strain>
    </source>
</reference>
<sequence>MAISRLLNNYHLFMKKYFLLLLLSPVVVKAQEILTLENAIGTALERSYDIKVAKMQQEVADIQVFKGNAGMMPKVDLNANMGTAFNEVNQKLSNGNETNRFGKSYTPTTNVAMTWTLYDGKKMYATLDRLKSQSQLSQLQTQQMMENTIISVMQAYYEVMRQKQTVAFLQTVIKYYEERLTITEQRWEFGKGSKLDYLQSKTELNTQITQLVQAKNALKNAKISLNNVLVRQPDLDFDVQELIGIMFDPNTDALKSQARTANRNLQYLRKATDISLITQKEVAALKLPRVSLNSSFGYSLSKTNAGLFLYNQNVGLNVGLAATWNIFNGEITRRQIQVSKINTEILRKQEEDLWVQLESDLVRAYNQYQTDKELLKLEVENNEVAEENLKISLEKFKLGGSTILELNEAQRSLNTSLNRLTNARYNIKISELQLMRLSGELLK</sequence>
<evidence type="ECO:0000256" key="7">
    <source>
        <dbReference type="ARBA" id="ARBA00023237"/>
    </source>
</evidence>
<keyword evidence="3" id="KW-0813">Transport</keyword>
<organism evidence="8 9">
    <name type="scientific">Emticicia aquatica</name>
    <dbReference type="NCBI Taxonomy" id="1681835"/>
    <lineage>
        <taxon>Bacteria</taxon>
        <taxon>Pseudomonadati</taxon>
        <taxon>Bacteroidota</taxon>
        <taxon>Cytophagia</taxon>
        <taxon>Cytophagales</taxon>
        <taxon>Leadbetterellaceae</taxon>
        <taxon>Emticicia</taxon>
    </lineage>
</organism>
<keyword evidence="6" id="KW-0472">Membrane</keyword>
<dbReference type="InterPro" id="IPR003423">
    <property type="entry name" value="OMP_efflux"/>
</dbReference>
<proteinExistence type="inferred from homology"/>